<feature type="transmembrane region" description="Helical" evidence="8">
    <location>
        <begin position="51"/>
        <end position="77"/>
    </location>
</feature>
<evidence type="ECO:0000256" key="6">
    <source>
        <dbReference type="ARBA" id="ARBA00022989"/>
    </source>
</evidence>
<dbReference type="GO" id="GO:0006508">
    <property type="term" value="P:proteolysis"/>
    <property type="evidence" value="ECO:0007669"/>
    <property type="project" value="UniProtKB-KW"/>
</dbReference>
<protein>
    <recommendedName>
        <fullName evidence="11">Exosortase family protein XrtG</fullName>
    </recommendedName>
</protein>
<evidence type="ECO:0000256" key="2">
    <source>
        <dbReference type="ARBA" id="ARBA00022475"/>
    </source>
</evidence>
<evidence type="ECO:0000256" key="5">
    <source>
        <dbReference type="ARBA" id="ARBA00022801"/>
    </source>
</evidence>
<dbReference type="GO" id="GO:0008233">
    <property type="term" value="F:peptidase activity"/>
    <property type="evidence" value="ECO:0007669"/>
    <property type="project" value="UniProtKB-KW"/>
</dbReference>
<reference evidence="9 10" key="1">
    <citation type="journal article" date="2019" name="Appl. Microbiol. Biotechnol.">
        <title>Uncovering carbohydrate metabolism through a genotype-phenotype association study of 56 lactic acid bacteria genomes.</title>
        <authorList>
            <person name="Buron-Moles G."/>
            <person name="Chailyan A."/>
            <person name="Dolejs I."/>
            <person name="Forster J."/>
            <person name="Miks M.H."/>
        </authorList>
    </citation>
    <scope>NUCLEOTIDE SEQUENCE [LARGE SCALE GENOMIC DNA]</scope>
    <source>
        <strain evidence="9 10">ATCC 700006</strain>
    </source>
</reference>
<evidence type="ECO:0000256" key="4">
    <source>
        <dbReference type="ARBA" id="ARBA00022692"/>
    </source>
</evidence>
<proteinExistence type="predicted"/>
<evidence type="ECO:0000256" key="7">
    <source>
        <dbReference type="ARBA" id="ARBA00023136"/>
    </source>
</evidence>
<dbReference type="Pfam" id="PF09721">
    <property type="entry name" value="Exosortase_EpsH"/>
    <property type="match status" value="1"/>
</dbReference>
<sequence length="198" mass="22726">MILKTTIILIIIVWLYLLSVLKRAKTHAFYFLVGSIGLFIILALLSKPYGIWLFSTIVTKGVSVVGYLTGLFSVHYASHLIEIMNHQHMNLLFIDYECSGIIETMAFGSLIAFYPVYTLKNRFLLMVAGTIWIFLANIIRLSFVAIVIYYFGSDAFYVAHSILGRIIFYILAIILYYQVFTRGQIIQKFGRGLQQEIR</sequence>
<keyword evidence="4 8" id="KW-0812">Transmembrane</keyword>
<feature type="transmembrane region" description="Helical" evidence="8">
    <location>
        <begin position="98"/>
        <end position="117"/>
    </location>
</feature>
<evidence type="ECO:0000256" key="8">
    <source>
        <dbReference type="SAM" id="Phobius"/>
    </source>
</evidence>
<gene>
    <name evidence="9" type="ORF">C5L23_000269</name>
</gene>
<keyword evidence="7 8" id="KW-0472">Membrane</keyword>
<dbReference type="AlphaFoldDB" id="A0A4R5N7T1"/>
<dbReference type="InterPro" id="IPR017541">
    <property type="entry name" value="Exosort-XrtG"/>
</dbReference>
<dbReference type="InterPro" id="IPR026392">
    <property type="entry name" value="Exo/Archaeosortase_dom"/>
</dbReference>
<keyword evidence="10" id="KW-1185">Reference proteome</keyword>
<dbReference type="EMBL" id="PUFI01000014">
    <property type="protein sequence ID" value="TDG67963.1"/>
    <property type="molecule type" value="Genomic_DNA"/>
</dbReference>
<evidence type="ECO:0000313" key="9">
    <source>
        <dbReference type="EMBL" id="TDG67963.1"/>
    </source>
</evidence>
<feature type="transmembrane region" description="Helical" evidence="8">
    <location>
        <begin position="6"/>
        <end position="21"/>
    </location>
</feature>
<evidence type="ECO:0000256" key="3">
    <source>
        <dbReference type="ARBA" id="ARBA00022670"/>
    </source>
</evidence>
<evidence type="ECO:0000313" key="10">
    <source>
        <dbReference type="Proteomes" id="UP000295681"/>
    </source>
</evidence>
<feature type="transmembrane region" description="Helical" evidence="8">
    <location>
        <begin position="123"/>
        <end position="150"/>
    </location>
</feature>
<keyword evidence="5" id="KW-0378">Hydrolase</keyword>
<name>A0A4R5N7T1_9LACO</name>
<feature type="transmembrane region" description="Helical" evidence="8">
    <location>
        <begin position="162"/>
        <end position="180"/>
    </location>
</feature>
<evidence type="ECO:0008006" key="11">
    <source>
        <dbReference type="Google" id="ProtNLM"/>
    </source>
</evidence>
<dbReference type="GO" id="GO:0005886">
    <property type="term" value="C:plasma membrane"/>
    <property type="evidence" value="ECO:0007669"/>
    <property type="project" value="UniProtKB-SubCell"/>
</dbReference>
<dbReference type="STRING" id="907931.GCA_000165675_01101"/>
<keyword evidence="3" id="KW-0645">Protease</keyword>
<dbReference type="NCBIfam" id="TIGR04178">
    <property type="entry name" value="exo_archaeo"/>
    <property type="match status" value="1"/>
</dbReference>
<comment type="subcellular location">
    <subcellularLocation>
        <location evidence="1">Cell membrane</location>
        <topology evidence="1">Multi-pass membrane protein</topology>
    </subcellularLocation>
</comment>
<organism evidence="9 10">
    <name type="scientific">Leuconostoc fallax</name>
    <dbReference type="NCBI Taxonomy" id="1251"/>
    <lineage>
        <taxon>Bacteria</taxon>
        <taxon>Bacillati</taxon>
        <taxon>Bacillota</taxon>
        <taxon>Bacilli</taxon>
        <taxon>Lactobacillales</taxon>
        <taxon>Lactobacillaceae</taxon>
        <taxon>Leuconostoc</taxon>
    </lineage>
</organism>
<feature type="transmembrane region" description="Helical" evidence="8">
    <location>
        <begin position="28"/>
        <end position="45"/>
    </location>
</feature>
<comment type="caution">
    <text evidence="9">The sequence shown here is derived from an EMBL/GenBank/DDBJ whole genome shotgun (WGS) entry which is preliminary data.</text>
</comment>
<dbReference type="NCBIfam" id="TIGR03110">
    <property type="entry name" value="exosort_Gpos"/>
    <property type="match status" value="1"/>
</dbReference>
<keyword evidence="2" id="KW-1003">Cell membrane</keyword>
<keyword evidence="6 8" id="KW-1133">Transmembrane helix</keyword>
<dbReference type="Proteomes" id="UP000295681">
    <property type="component" value="Unassembled WGS sequence"/>
</dbReference>
<accession>A0A4R5N7T1</accession>
<dbReference type="InterPro" id="IPR019127">
    <property type="entry name" value="Exosortase"/>
</dbReference>
<evidence type="ECO:0000256" key="1">
    <source>
        <dbReference type="ARBA" id="ARBA00004651"/>
    </source>
</evidence>